<keyword evidence="10" id="KW-1185">Reference proteome</keyword>
<evidence type="ECO:0000313" key="10">
    <source>
        <dbReference type="Proteomes" id="UP000507470"/>
    </source>
</evidence>
<dbReference type="PRINTS" id="PR00385">
    <property type="entry name" value="P450"/>
</dbReference>
<comment type="cofactor">
    <cofactor evidence="7">
        <name>heme</name>
        <dbReference type="ChEBI" id="CHEBI:30413"/>
    </cofactor>
</comment>
<gene>
    <name evidence="9" type="ORF">MCOR_8061</name>
</gene>
<dbReference type="EMBL" id="CACVKT020001490">
    <property type="protein sequence ID" value="CAC5368547.1"/>
    <property type="molecule type" value="Genomic_DNA"/>
</dbReference>
<dbReference type="GO" id="GO:0020037">
    <property type="term" value="F:heme binding"/>
    <property type="evidence" value="ECO:0007669"/>
    <property type="project" value="InterPro"/>
</dbReference>
<dbReference type="Proteomes" id="UP000507470">
    <property type="component" value="Unassembled WGS sequence"/>
</dbReference>
<dbReference type="SUPFAM" id="SSF48264">
    <property type="entry name" value="Cytochrome P450"/>
    <property type="match status" value="1"/>
</dbReference>
<keyword evidence="6" id="KW-0472">Membrane</keyword>
<dbReference type="PANTHER" id="PTHR24300:SF375">
    <property type="entry name" value="CYTOCHROME P450 FAMILY"/>
    <property type="match status" value="1"/>
</dbReference>
<sequence length="494" mass="56490">MIDLSTAFLLFCGLGLYILWRKTTRNVKLPPGPPTTPFFGNLNVKLDNLPETFREYRLKYGDVFSLILGSKTMVVVNGLETLKEVFIKNGDITSDRPDMFIAKEIGHYKGIASSSGSRWKEHRTFTIGALREFGFGKRSLESKVMEEVEVLIKVIGEQNGTPFNIRGLLTLCVSNIMCSINFGQRYEHTDEFFMSLLEKINQNLGNSNVMFVATIFPFLKYIPYDPFGIKRNLRNADDVEKHLTLVIKEHEETYDENNLRDYVDIYLKRMKSERGSPESTFDHEQLLKTIGDLFVAGTETTSTAVQWFIVLLINHPEVQNLMRQEIRDVIGTSRYPCMEDRAKLPYTEAVLHEVLRFGCIGPLALPHGLTKDFNYKGSVIPKDSMLIPNLHSVLYDPEIFDEPEKFRPTRFLDTDRKLVNVDKVLVFSLGRRVCPGESLARMEFFLFTTSLVQRFKLLPSDPNHLPSTKGKLGITLAPEQFTFRAVEVESLNTL</sequence>
<name>A0A6J8AI86_MYTCO</name>
<accession>A0A6J8AI86</accession>
<dbReference type="PANTHER" id="PTHR24300">
    <property type="entry name" value="CYTOCHROME P450 508A4-RELATED"/>
    <property type="match status" value="1"/>
</dbReference>
<evidence type="ECO:0000256" key="8">
    <source>
        <dbReference type="RuleBase" id="RU000461"/>
    </source>
</evidence>
<dbReference type="PRINTS" id="PR00463">
    <property type="entry name" value="EP450I"/>
</dbReference>
<keyword evidence="8" id="KW-0503">Monooxygenase</keyword>
<dbReference type="GO" id="GO:0006082">
    <property type="term" value="P:organic acid metabolic process"/>
    <property type="evidence" value="ECO:0007669"/>
    <property type="project" value="TreeGrafter"/>
</dbReference>
<comment type="similarity">
    <text evidence="2 8">Belongs to the cytochrome P450 family.</text>
</comment>
<evidence type="ECO:0000256" key="7">
    <source>
        <dbReference type="PIRSR" id="PIRSR602401-1"/>
    </source>
</evidence>
<dbReference type="GO" id="GO:0006805">
    <property type="term" value="P:xenobiotic metabolic process"/>
    <property type="evidence" value="ECO:0007669"/>
    <property type="project" value="TreeGrafter"/>
</dbReference>
<dbReference type="GO" id="GO:0016020">
    <property type="term" value="C:membrane"/>
    <property type="evidence" value="ECO:0007669"/>
    <property type="project" value="UniProtKB-SubCell"/>
</dbReference>
<evidence type="ECO:0000256" key="2">
    <source>
        <dbReference type="ARBA" id="ARBA00010617"/>
    </source>
</evidence>
<dbReference type="AlphaFoldDB" id="A0A6J8AI86"/>
<dbReference type="InterPro" id="IPR017972">
    <property type="entry name" value="Cyt_P450_CS"/>
</dbReference>
<dbReference type="InterPro" id="IPR002401">
    <property type="entry name" value="Cyt_P450_E_grp-I"/>
</dbReference>
<organism evidence="9 10">
    <name type="scientific">Mytilus coruscus</name>
    <name type="common">Sea mussel</name>
    <dbReference type="NCBI Taxonomy" id="42192"/>
    <lineage>
        <taxon>Eukaryota</taxon>
        <taxon>Metazoa</taxon>
        <taxon>Spiralia</taxon>
        <taxon>Lophotrochozoa</taxon>
        <taxon>Mollusca</taxon>
        <taxon>Bivalvia</taxon>
        <taxon>Autobranchia</taxon>
        <taxon>Pteriomorphia</taxon>
        <taxon>Mytilida</taxon>
        <taxon>Mytiloidea</taxon>
        <taxon>Mytilidae</taxon>
        <taxon>Mytilinae</taxon>
        <taxon>Mytilus</taxon>
    </lineage>
</organism>
<dbReference type="InterPro" id="IPR001128">
    <property type="entry name" value="Cyt_P450"/>
</dbReference>
<keyword evidence="7 8" id="KW-0349">Heme</keyword>
<dbReference type="GO" id="GO:0005737">
    <property type="term" value="C:cytoplasm"/>
    <property type="evidence" value="ECO:0007669"/>
    <property type="project" value="TreeGrafter"/>
</dbReference>
<dbReference type="FunFam" id="1.10.630.10:FF:000004">
    <property type="entry name" value="cytochrome P450 2D15 isoform X1"/>
    <property type="match status" value="1"/>
</dbReference>
<dbReference type="Gene3D" id="1.10.630.10">
    <property type="entry name" value="Cytochrome P450"/>
    <property type="match status" value="1"/>
</dbReference>
<feature type="binding site" description="axial binding residue" evidence="7">
    <location>
        <position position="434"/>
    </location>
    <ligand>
        <name>heme</name>
        <dbReference type="ChEBI" id="CHEBI:30413"/>
    </ligand>
    <ligandPart>
        <name>Fe</name>
        <dbReference type="ChEBI" id="CHEBI:18248"/>
    </ligandPart>
</feature>
<evidence type="ECO:0000256" key="1">
    <source>
        <dbReference type="ARBA" id="ARBA00004370"/>
    </source>
</evidence>
<protein>
    <submittedName>
        <fullName evidence="9">Cytochrome P450 2C6,Cytochrome P450 2C31,Cytochrome P450 2C15</fullName>
    </submittedName>
</protein>
<dbReference type="Pfam" id="PF00067">
    <property type="entry name" value="p450"/>
    <property type="match status" value="1"/>
</dbReference>
<dbReference type="InterPro" id="IPR050182">
    <property type="entry name" value="Cytochrome_P450_fam2"/>
</dbReference>
<dbReference type="GO" id="GO:0016712">
    <property type="term" value="F:oxidoreductase activity, acting on paired donors, with incorporation or reduction of molecular oxygen, reduced flavin or flavoprotein as one donor, and incorporation of one atom of oxygen"/>
    <property type="evidence" value="ECO:0007669"/>
    <property type="project" value="TreeGrafter"/>
</dbReference>
<dbReference type="GO" id="GO:0005506">
    <property type="term" value="F:iron ion binding"/>
    <property type="evidence" value="ECO:0007669"/>
    <property type="project" value="InterPro"/>
</dbReference>
<keyword evidence="3 7" id="KW-0479">Metal-binding</keyword>
<evidence type="ECO:0000256" key="3">
    <source>
        <dbReference type="ARBA" id="ARBA00022723"/>
    </source>
</evidence>
<evidence type="ECO:0000313" key="9">
    <source>
        <dbReference type="EMBL" id="CAC5368547.1"/>
    </source>
</evidence>
<keyword evidence="5 7" id="KW-0408">Iron</keyword>
<keyword evidence="4 8" id="KW-0560">Oxidoreductase</keyword>
<evidence type="ECO:0000256" key="5">
    <source>
        <dbReference type="ARBA" id="ARBA00023004"/>
    </source>
</evidence>
<evidence type="ECO:0000256" key="6">
    <source>
        <dbReference type="ARBA" id="ARBA00023136"/>
    </source>
</evidence>
<reference evidence="9 10" key="1">
    <citation type="submission" date="2020-06" db="EMBL/GenBank/DDBJ databases">
        <authorList>
            <person name="Li R."/>
            <person name="Bekaert M."/>
        </authorList>
    </citation>
    <scope>NUCLEOTIDE SEQUENCE [LARGE SCALE GENOMIC DNA]</scope>
    <source>
        <strain evidence="10">wild</strain>
    </source>
</reference>
<evidence type="ECO:0000256" key="4">
    <source>
        <dbReference type="ARBA" id="ARBA00023002"/>
    </source>
</evidence>
<dbReference type="PROSITE" id="PS00086">
    <property type="entry name" value="CYTOCHROME_P450"/>
    <property type="match status" value="1"/>
</dbReference>
<comment type="subcellular location">
    <subcellularLocation>
        <location evidence="1">Membrane</location>
    </subcellularLocation>
</comment>
<proteinExistence type="inferred from homology"/>
<dbReference type="OrthoDB" id="6081913at2759"/>
<dbReference type="InterPro" id="IPR036396">
    <property type="entry name" value="Cyt_P450_sf"/>
</dbReference>